<dbReference type="InterPro" id="IPR004045">
    <property type="entry name" value="Glutathione_S-Trfase_N"/>
</dbReference>
<dbReference type="AlphaFoldDB" id="A0A0P9PI94"/>
<sequence length="138" mass="15567">MSARLAFALHARGMTVFMKALRVGLGQLVIGIDFLTRPSKKKRDPKAQAAVAEAARNLTLYQFHACPFCVKTRRTLHRLNVPVALRDAKNNELDRQTLLNEGGKIKVPCLRIEEGGKTVWMYESKVIIDYLDQRFGAI</sequence>
<proteinExistence type="predicted"/>
<evidence type="ECO:0000313" key="3">
    <source>
        <dbReference type="Proteomes" id="UP000267908"/>
    </source>
</evidence>
<comment type="caution">
    <text evidence="2">The sequence shown here is derived from an EMBL/GenBank/DDBJ whole genome shotgun (WGS) entry which is preliminary data.</text>
</comment>
<name>A0A0P9PI94_9PSED</name>
<dbReference type="EMBL" id="RBQG01000281">
    <property type="protein sequence ID" value="RMP08800.1"/>
    <property type="molecule type" value="Genomic_DNA"/>
</dbReference>
<protein>
    <recommendedName>
        <fullName evidence="1">GST N-terminal domain-containing protein</fullName>
    </recommendedName>
</protein>
<evidence type="ECO:0000313" key="2">
    <source>
        <dbReference type="EMBL" id="RMP08800.1"/>
    </source>
</evidence>
<dbReference type="Pfam" id="PF13417">
    <property type="entry name" value="GST_N_3"/>
    <property type="match status" value="1"/>
</dbReference>
<gene>
    <name evidence="2" type="ORF">ALQ28_03877</name>
</gene>
<dbReference type="InterPro" id="IPR036249">
    <property type="entry name" value="Thioredoxin-like_sf"/>
</dbReference>
<reference evidence="2 3" key="1">
    <citation type="submission" date="2018-08" db="EMBL/GenBank/DDBJ databases">
        <title>Recombination of ecologically and evolutionarily significant loci maintains genetic cohesion in the Pseudomonas syringae species complex.</title>
        <authorList>
            <person name="Dillon M."/>
            <person name="Thakur S."/>
            <person name="Almeida R.N.D."/>
            <person name="Weir B.S."/>
            <person name="Guttman D.S."/>
        </authorList>
    </citation>
    <scope>NUCLEOTIDE SEQUENCE [LARGE SCALE GENOMIC DNA]</scope>
    <source>
        <strain evidence="2 3">ICMP 4330</strain>
    </source>
</reference>
<organism evidence="2 3">
    <name type="scientific">Pseudomonas syringae pv. delphinii</name>
    <dbReference type="NCBI Taxonomy" id="192088"/>
    <lineage>
        <taxon>Bacteria</taxon>
        <taxon>Pseudomonadati</taxon>
        <taxon>Pseudomonadota</taxon>
        <taxon>Gammaproteobacteria</taxon>
        <taxon>Pseudomonadales</taxon>
        <taxon>Pseudomonadaceae</taxon>
        <taxon>Pseudomonas</taxon>
    </lineage>
</organism>
<dbReference type="SUPFAM" id="SSF52833">
    <property type="entry name" value="Thioredoxin-like"/>
    <property type="match status" value="1"/>
</dbReference>
<dbReference type="PROSITE" id="PS00195">
    <property type="entry name" value="GLUTAREDOXIN_1"/>
    <property type="match status" value="1"/>
</dbReference>
<evidence type="ECO:0000259" key="1">
    <source>
        <dbReference type="Pfam" id="PF13417"/>
    </source>
</evidence>
<dbReference type="PROSITE" id="PS51354">
    <property type="entry name" value="GLUTAREDOXIN_2"/>
    <property type="match status" value="1"/>
</dbReference>
<feature type="domain" description="GST N-terminal" evidence="1">
    <location>
        <begin position="60"/>
        <end position="136"/>
    </location>
</feature>
<dbReference type="Gene3D" id="3.40.30.10">
    <property type="entry name" value="Glutaredoxin"/>
    <property type="match status" value="1"/>
</dbReference>
<dbReference type="Proteomes" id="UP000267908">
    <property type="component" value="Unassembled WGS sequence"/>
</dbReference>
<accession>A0A0P9PI94</accession>
<dbReference type="InterPro" id="IPR011767">
    <property type="entry name" value="GLR_AS"/>
</dbReference>